<dbReference type="GO" id="GO:0016853">
    <property type="term" value="F:isomerase activity"/>
    <property type="evidence" value="ECO:0007669"/>
    <property type="project" value="UniProtKB-KW"/>
</dbReference>
<reference evidence="3" key="1">
    <citation type="submission" date="2020-10" db="EMBL/GenBank/DDBJ databases">
        <title>Sequencing the genomes of 1000 actinobacteria strains.</title>
        <authorList>
            <person name="Klenk H.-P."/>
        </authorList>
    </citation>
    <scope>NUCLEOTIDE SEQUENCE</scope>
    <source>
        <strain evidence="3">DSM 45354</strain>
    </source>
</reference>
<feature type="region of interest" description="Disordered" evidence="1">
    <location>
        <begin position="274"/>
        <end position="310"/>
    </location>
</feature>
<feature type="domain" description="Xylose isomerase-like TIM barrel" evidence="2">
    <location>
        <begin position="28"/>
        <end position="261"/>
    </location>
</feature>
<dbReference type="PANTHER" id="PTHR12110">
    <property type="entry name" value="HYDROXYPYRUVATE ISOMERASE"/>
    <property type="match status" value="1"/>
</dbReference>
<dbReference type="Gene3D" id="3.20.20.150">
    <property type="entry name" value="Divalent-metal-dependent TIM barrel enzymes"/>
    <property type="match status" value="1"/>
</dbReference>
<dbReference type="PROSITE" id="PS51257">
    <property type="entry name" value="PROKAR_LIPOPROTEIN"/>
    <property type="match status" value="1"/>
</dbReference>
<evidence type="ECO:0000313" key="3">
    <source>
        <dbReference type="EMBL" id="MBE1609155.1"/>
    </source>
</evidence>
<feature type="compositionally biased region" description="Polar residues" evidence="1">
    <location>
        <begin position="289"/>
        <end position="301"/>
    </location>
</feature>
<dbReference type="Proteomes" id="UP000638648">
    <property type="component" value="Unassembled WGS sequence"/>
</dbReference>
<dbReference type="RefSeq" id="WP_192752777.1">
    <property type="nucleotide sequence ID" value="NZ_BAABJL010000142.1"/>
</dbReference>
<evidence type="ECO:0000313" key="4">
    <source>
        <dbReference type="Proteomes" id="UP000638648"/>
    </source>
</evidence>
<dbReference type="InterPro" id="IPR013022">
    <property type="entry name" value="Xyl_isomerase-like_TIM-brl"/>
</dbReference>
<dbReference type="InterPro" id="IPR036237">
    <property type="entry name" value="Xyl_isomerase-like_sf"/>
</dbReference>
<organism evidence="3 4">
    <name type="scientific">Actinopolymorpha pittospori</name>
    <dbReference type="NCBI Taxonomy" id="648752"/>
    <lineage>
        <taxon>Bacteria</taxon>
        <taxon>Bacillati</taxon>
        <taxon>Actinomycetota</taxon>
        <taxon>Actinomycetes</taxon>
        <taxon>Propionibacteriales</taxon>
        <taxon>Actinopolymorphaceae</taxon>
        <taxon>Actinopolymorpha</taxon>
    </lineage>
</organism>
<keyword evidence="3" id="KW-0413">Isomerase</keyword>
<evidence type="ECO:0000259" key="2">
    <source>
        <dbReference type="Pfam" id="PF01261"/>
    </source>
</evidence>
<evidence type="ECO:0000256" key="1">
    <source>
        <dbReference type="SAM" id="MobiDB-lite"/>
    </source>
</evidence>
<gene>
    <name evidence="3" type="ORF">HEB94_006003</name>
</gene>
<keyword evidence="4" id="KW-1185">Reference proteome</keyword>
<dbReference type="AlphaFoldDB" id="A0A927MY98"/>
<dbReference type="SUPFAM" id="SSF51658">
    <property type="entry name" value="Xylose isomerase-like"/>
    <property type="match status" value="1"/>
</dbReference>
<proteinExistence type="predicted"/>
<dbReference type="PANTHER" id="PTHR12110:SF41">
    <property type="entry name" value="INOSOSE DEHYDRATASE"/>
    <property type="match status" value="1"/>
</dbReference>
<protein>
    <submittedName>
        <fullName evidence="3">Sugar phosphate isomerase/epimerase</fullName>
    </submittedName>
</protein>
<sequence>MTKVSPFELGAHTLIYRKESLERALQGIAQAGFSCVGLWTEHEGRPIMSLRPGTAEISTLRRRIEGFGLTPVTMLARERAMEDRSMLLADLDLCASLGLPLLQAIGPWPFVSGHERKPEMRWYGEVERFLSILEYGAEQATQRGVTIALKPHRGATATGADLMDVIHRVGSEGVRACWDAGNVRFYEGIDSEDDLERSGIAPLVRSVCIKDHVGGKGNPHFPVPGDGQVDHARLLHALAKAGFSGPLLAERVDQPTAEESDRALSRTRAFLQSQVDRLADGSPAKSQGDRTQANRSSSEADVSSDDLASG</sequence>
<dbReference type="EMBL" id="JADBEM010000001">
    <property type="protein sequence ID" value="MBE1609155.1"/>
    <property type="molecule type" value="Genomic_DNA"/>
</dbReference>
<accession>A0A927MY98</accession>
<dbReference type="Pfam" id="PF01261">
    <property type="entry name" value="AP_endonuc_2"/>
    <property type="match status" value="1"/>
</dbReference>
<dbReference type="InterPro" id="IPR050312">
    <property type="entry name" value="IolE/XylAMocC-like"/>
</dbReference>
<comment type="caution">
    <text evidence="3">The sequence shown here is derived from an EMBL/GenBank/DDBJ whole genome shotgun (WGS) entry which is preliminary data.</text>
</comment>
<name>A0A927MY98_9ACTN</name>